<dbReference type="SMART" id="SM00774">
    <property type="entry name" value="WRKY"/>
    <property type="match status" value="1"/>
</dbReference>
<dbReference type="Gene3D" id="2.20.25.80">
    <property type="entry name" value="WRKY domain"/>
    <property type="match status" value="1"/>
</dbReference>
<dbReference type="Gramene" id="OIW18811">
    <property type="protein sequence ID" value="OIW18811"/>
    <property type="gene ID" value="TanjilG_25254"/>
</dbReference>
<reference evidence="8 9" key="1">
    <citation type="journal article" date="2017" name="Plant Biotechnol. J.">
        <title>A comprehensive draft genome sequence for lupin (Lupinus angustifolius), an emerging health food: insights into plant-microbe interactions and legume evolution.</title>
        <authorList>
            <person name="Hane J.K."/>
            <person name="Ming Y."/>
            <person name="Kamphuis L.G."/>
            <person name="Nelson M.N."/>
            <person name="Garg G."/>
            <person name="Atkins C.A."/>
            <person name="Bayer P.E."/>
            <person name="Bravo A."/>
            <person name="Bringans S."/>
            <person name="Cannon S."/>
            <person name="Edwards D."/>
            <person name="Foley R."/>
            <person name="Gao L.L."/>
            <person name="Harrison M.J."/>
            <person name="Huang W."/>
            <person name="Hurgobin B."/>
            <person name="Li S."/>
            <person name="Liu C.W."/>
            <person name="McGrath A."/>
            <person name="Morahan G."/>
            <person name="Murray J."/>
            <person name="Weller J."/>
            <person name="Jian J."/>
            <person name="Singh K.B."/>
        </authorList>
    </citation>
    <scope>NUCLEOTIDE SEQUENCE [LARGE SCALE GENOMIC DNA]</scope>
    <source>
        <strain evidence="9">cv. Tanjil</strain>
        <tissue evidence="8">Whole plant</tissue>
    </source>
</reference>
<feature type="domain" description="WRKY" evidence="7">
    <location>
        <begin position="125"/>
        <end position="181"/>
    </location>
</feature>
<proteinExistence type="predicted"/>
<keyword evidence="3" id="KW-0238">DNA-binding</keyword>
<dbReference type="InterPro" id="IPR036576">
    <property type="entry name" value="WRKY_dom_sf"/>
</dbReference>
<dbReference type="Proteomes" id="UP000188354">
    <property type="component" value="Chromosome LG01"/>
</dbReference>
<dbReference type="AlphaFoldDB" id="A0A4P1RVH7"/>
<keyword evidence="5" id="KW-0539">Nucleus</keyword>
<sequence>MENGRKAFEELVRGHEFAKQLRQIINIDENNNDNNNNDDDDESVTVFAQYLLTKVLNSFTNTLFLFNKYPSYQSHHIQLMDSSSITPSQSQLSPNTSTIKDRRGCHKRSRTAETTEEVSETPTIDNHQWRKYGQKPILNAKYSRNYYRCSHKLDQGCKATKQVQRVQEKPPLYKTIYCGHHTCKDQLNHEIILDNTSPSDSSIFLISFDNTKQDCPFLSSSFPSSSMIKRDECNREEFIPMSSFDDYLISPQPTLDASQMHVTQSSTLELDQSLDVMDGVLYGSLDHSDDLFQFQPYVG</sequence>
<organism evidence="8 9">
    <name type="scientific">Lupinus angustifolius</name>
    <name type="common">Narrow-leaved blue lupine</name>
    <dbReference type="NCBI Taxonomy" id="3871"/>
    <lineage>
        <taxon>Eukaryota</taxon>
        <taxon>Viridiplantae</taxon>
        <taxon>Streptophyta</taxon>
        <taxon>Embryophyta</taxon>
        <taxon>Tracheophyta</taxon>
        <taxon>Spermatophyta</taxon>
        <taxon>Magnoliopsida</taxon>
        <taxon>eudicotyledons</taxon>
        <taxon>Gunneridae</taxon>
        <taxon>Pentapetalae</taxon>
        <taxon>rosids</taxon>
        <taxon>fabids</taxon>
        <taxon>Fabales</taxon>
        <taxon>Fabaceae</taxon>
        <taxon>Papilionoideae</taxon>
        <taxon>50 kb inversion clade</taxon>
        <taxon>genistoids sensu lato</taxon>
        <taxon>core genistoids</taxon>
        <taxon>Genisteae</taxon>
        <taxon>Lupinus</taxon>
    </lineage>
</organism>
<dbReference type="GO" id="GO:0005634">
    <property type="term" value="C:nucleus"/>
    <property type="evidence" value="ECO:0007669"/>
    <property type="project" value="UniProtKB-SubCell"/>
</dbReference>
<dbReference type="PANTHER" id="PTHR31282">
    <property type="entry name" value="WRKY TRANSCRIPTION FACTOR 21-RELATED"/>
    <property type="match status" value="1"/>
</dbReference>
<evidence type="ECO:0000256" key="5">
    <source>
        <dbReference type="ARBA" id="ARBA00023242"/>
    </source>
</evidence>
<evidence type="ECO:0000256" key="2">
    <source>
        <dbReference type="ARBA" id="ARBA00023015"/>
    </source>
</evidence>
<comment type="subcellular location">
    <subcellularLocation>
        <location evidence="1">Nucleus</location>
    </subcellularLocation>
</comment>
<dbReference type="SUPFAM" id="SSF118290">
    <property type="entry name" value="WRKY DNA-binding domain"/>
    <property type="match status" value="1"/>
</dbReference>
<protein>
    <recommendedName>
        <fullName evidence="7">WRKY domain-containing protein</fullName>
    </recommendedName>
</protein>
<dbReference type="Pfam" id="PF03106">
    <property type="entry name" value="WRKY"/>
    <property type="match status" value="1"/>
</dbReference>
<keyword evidence="2" id="KW-0805">Transcription regulation</keyword>
<dbReference type="GO" id="GO:0043565">
    <property type="term" value="F:sequence-specific DNA binding"/>
    <property type="evidence" value="ECO:0007669"/>
    <property type="project" value="InterPro"/>
</dbReference>
<dbReference type="InterPro" id="IPR003657">
    <property type="entry name" value="WRKY_dom"/>
</dbReference>
<dbReference type="InterPro" id="IPR044810">
    <property type="entry name" value="WRKY_plant"/>
</dbReference>
<evidence type="ECO:0000259" key="7">
    <source>
        <dbReference type="PROSITE" id="PS50811"/>
    </source>
</evidence>
<keyword evidence="9" id="KW-1185">Reference proteome</keyword>
<keyword evidence="4" id="KW-0804">Transcription</keyword>
<dbReference type="PROSITE" id="PS50811">
    <property type="entry name" value="WRKY"/>
    <property type="match status" value="1"/>
</dbReference>
<accession>A0A4P1RVH7</accession>
<name>A0A4P1RVH7_LUPAN</name>
<feature type="compositionally biased region" description="Low complexity" evidence="6">
    <location>
        <begin position="83"/>
        <end position="94"/>
    </location>
</feature>
<evidence type="ECO:0000256" key="1">
    <source>
        <dbReference type="ARBA" id="ARBA00004123"/>
    </source>
</evidence>
<evidence type="ECO:0000256" key="4">
    <source>
        <dbReference type="ARBA" id="ARBA00023163"/>
    </source>
</evidence>
<feature type="region of interest" description="Disordered" evidence="6">
    <location>
        <begin position="83"/>
        <end position="122"/>
    </location>
</feature>
<evidence type="ECO:0000256" key="6">
    <source>
        <dbReference type="SAM" id="MobiDB-lite"/>
    </source>
</evidence>
<dbReference type="GO" id="GO:0003700">
    <property type="term" value="F:DNA-binding transcription factor activity"/>
    <property type="evidence" value="ECO:0007669"/>
    <property type="project" value="InterPro"/>
</dbReference>
<gene>
    <name evidence="8" type="ORF">TanjilG_25254</name>
</gene>
<dbReference type="EMBL" id="CM007361">
    <property type="protein sequence ID" value="OIW18811.1"/>
    <property type="molecule type" value="Genomic_DNA"/>
</dbReference>
<evidence type="ECO:0000313" key="9">
    <source>
        <dbReference type="Proteomes" id="UP000188354"/>
    </source>
</evidence>
<evidence type="ECO:0000313" key="8">
    <source>
        <dbReference type="EMBL" id="OIW18811.1"/>
    </source>
</evidence>
<evidence type="ECO:0000256" key="3">
    <source>
        <dbReference type="ARBA" id="ARBA00023125"/>
    </source>
</evidence>